<reference evidence="3 4" key="1">
    <citation type="submission" date="2017-07" db="EMBL/GenBank/DDBJ databases">
        <title>First draft Genome Sequence of Nocardia cerradoensis isolated from human infection.</title>
        <authorList>
            <person name="Carrasco G."/>
        </authorList>
    </citation>
    <scope>NUCLEOTIDE SEQUENCE [LARGE SCALE GENOMIC DNA]</scope>
    <source>
        <strain evidence="3 4">CNM20130759</strain>
    </source>
</reference>
<comment type="caution">
    <text evidence="3">The sequence shown here is derived from an EMBL/GenBank/DDBJ whole genome shotgun (WGS) entry which is preliminary data.</text>
</comment>
<dbReference type="InterPro" id="IPR025948">
    <property type="entry name" value="HTH-like_dom"/>
</dbReference>
<evidence type="ECO:0000313" key="4">
    <source>
        <dbReference type="Proteomes" id="UP000215506"/>
    </source>
</evidence>
<dbReference type="Pfam" id="PF00665">
    <property type="entry name" value="rve"/>
    <property type="match status" value="1"/>
</dbReference>
<dbReference type="Pfam" id="PF13333">
    <property type="entry name" value="rve_2"/>
    <property type="match status" value="1"/>
</dbReference>
<dbReference type="AlphaFoldDB" id="A0A231GVQ0"/>
<feature type="domain" description="Integrase catalytic" evidence="2">
    <location>
        <begin position="113"/>
        <end position="276"/>
    </location>
</feature>
<dbReference type="Gene3D" id="3.30.420.10">
    <property type="entry name" value="Ribonuclease H-like superfamily/Ribonuclease H"/>
    <property type="match status" value="1"/>
</dbReference>
<organism evidence="3 4">
    <name type="scientific">Nocardia cerradoensis</name>
    <dbReference type="NCBI Taxonomy" id="85688"/>
    <lineage>
        <taxon>Bacteria</taxon>
        <taxon>Bacillati</taxon>
        <taxon>Actinomycetota</taxon>
        <taxon>Actinomycetes</taxon>
        <taxon>Mycobacteriales</taxon>
        <taxon>Nocardiaceae</taxon>
        <taxon>Nocardia</taxon>
    </lineage>
</organism>
<dbReference type="EMBL" id="NGAF01000029">
    <property type="protein sequence ID" value="OXR40642.1"/>
    <property type="molecule type" value="Genomic_DNA"/>
</dbReference>
<dbReference type="PANTHER" id="PTHR46889:SF4">
    <property type="entry name" value="TRANSPOSASE INSO FOR INSERTION SEQUENCE ELEMENT IS911B-RELATED"/>
    <property type="match status" value="1"/>
</dbReference>
<proteinExistence type="predicted"/>
<evidence type="ECO:0000313" key="3">
    <source>
        <dbReference type="EMBL" id="OXR40642.1"/>
    </source>
</evidence>
<dbReference type="PANTHER" id="PTHR46889">
    <property type="entry name" value="TRANSPOSASE INSF FOR INSERTION SEQUENCE IS3B-RELATED"/>
    <property type="match status" value="1"/>
</dbReference>
<evidence type="ECO:0000259" key="2">
    <source>
        <dbReference type="PROSITE" id="PS50994"/>
    </source>
</evidence>
<dbReference type="InterPro" id="IPR048020">
    <property type="entry name" value="Transpos_IS3"/>
</dbReference>
<dbReference type="GO" id="GO:0015074">
    <property type="term" value="P:DNA integration"/>
    <property type="evidence" value="ECO:0007669"/>
    <property type="project" value="InterPro"/>
</dbReference>
<dbReference type="InterPro" id="IPR012337">
    <property type="entry name" value="RNaseH-like_sf"/>
</dbReference>
<dbReference type="SUPFAM" id="SSF53098">
    <property type="entry name" value="Ribonuclease H-like"/>
    <property type="match status" value="1"/>
</dbReference>
<dbReference type="Pfam" id="PF13276">
    <property type="entry name" value="HTH_21"/>
    <property type="match status" value="1"/>
</dbReference>
<evidence type="ECO:0000256" key="1">
    <source>
        <dbReference type="ARBA" id="ARBA00002286"/>
    </source>
</evidence>
<dbReference type="InterPro" id="IPR001584">
    <property type="entry name" value="Integrase_cat-core"/>
</dbReference>
<keyword evidence="4" id="KW-1185">Reference proteome</keyword>
<dbReference type="GO" id="GO:0003676">
    <property type="term" value="F:nucleic acid binding"/>
    <property type="evidence" value="ECO:0007669"/>
    <property type="project" value="InterPro"/>
</dbReference>
<comment type="function">
    <text evidence="1">Involved in the transposition of the insertion sequence.</text>
</comment>
<dbReference type="PROSITE" id="PS50994">
    <property type="entry name" value="INTEGRASE"/>
    <property type="match status" value="1"/>
</dbReference>
<dbReference type="Proteomes" id="UP000215506">
    <property type="component" value="Unassembled WGS sequence"/>
</dbReference>
<sequence length="282" mass="31674">MASEGLPVQAACRLLDVAESGYYEWRSRPPSQRSIRHVWLLDQIRAVHAASRGTYGAHRVHAELTLGLGISVGHGQIELLMARAGIKGLPGNRRPKPRHQTPTAGDLVNRSFTRSQPNQLWVTDITEHHTREGKVYCAVVLDTFSRRVVGWSIDSTQTAALVTNALGMAIANRSPQAGTIIHSDHGVQFTSWAFTDRARKSGLVPSMGSIGDCYDNAVIESFWGRMQTELLNRQRWRTRIELANAIFEYLEIFHNRRRRHSALGMRSPIEYEMMQSPIQPVA</sequence>
<protein>
    <recommendedName>
        <fullName evidence="2">Integrase catalytic domain-containing protein</fullName>
    </recommendedName>
</protein>
<accession>A0A231GVQ0</accession>
<dbReference type="InterPro" id="IPR050900">
    <property type="entry name" value="Transposase_IS3/IS150/IS904"/>
</dbReference>
<name>A0A231GVQ0_9NOCA</name>
<dbReference type="InterPro" id="IPR036397">
    <property type="entry name" value="RNaseH_sf"/>
</dbReference>
<gene>
    <name evidence="3" type="ORF">B7C42_07327</name>
</gene>
<dbReference type="NCBIfam" id="NF033516">
    <property type="entry name" value="transpos_IS3"/>
    <property type="match status" value="1"/>
</dbReference>